<sequence>MYNNFTGIFVKRKENAEKVFKTHHNKHRNRLLNIESKSDMCMFKSTFFLRIFANQKEVRNKRCPKLLNVIF</sequence>
<proteinExistence type="predicted"/>
<evidence type="ECO:0000313" key="2">
    <source>
        <dbReference type="Proteomes" id="UP000003752"/>
    </source>
</evidence>
<dbReference type="AlphaFoldDB" id="C0XH75"/>
<dbReference type="EMBL" id="ACGP01000097">
    <property type="protein sequence ID" value="EEI25237.1"/>
    <property type="molecule type" value="Genomic_DNA"/>
</dbReference>
<protein>
    <submittedName>
        <fullName evidence="1">Uncharacterized protein</fullName>
    </submittedName>
</protein>
<comment type="caution">
    <text evidence="1">The sequence shown here is derived from an EMBL/GenBank/DDBJ whole genome shotgun (WGS) entry which is preliminary data.</text>
</comment>
<dbReference type="HOGENOM" id="CLU_2916716_0_0_9"/>
<keyword evidence="2" id="KW-1185">Reference proteome</keyword>
<name>C0XH75_LENH9</name>
<accession>C0XH75</accession>
<organism evidence="1 2">
    <name type="scientific">Lentilactobacillus hilgardii (strain ATCC 8290 / DSM 20176 / CCUG 30140 / JCM 1155 / KCTC 3500 / NBRC 15886 / NCIMB 8040 / NRRL B-1843 / 9)</name>
    <dbReference type="NCBI Taxonomy" id="1423757"/>
    <lineage>
        <taxon>Bacteria</taxon>
        <taxon>Bacillati</taxon>
        <taxon>Bacillota</taxon>
        <taxon>Bacilli</taxon>
        <taxon>Lactobacillales</taxon>
        <taxon>Lactobacillaceae</taxon>
        <taxon>Lentilactobacillus</taxon>
    </lineage>
</organism>
<reference evidence="1 2" key="1">
    <citation type="submission" date="2009-01" db="EMBL/GenBank/DDBJ databases">
        <authorList>
            <person name="Qin X."/>
            <person name="Bachman B."/>
            <person name="Battles P."/>
            <person name="Bell A."/>
            <person name="Bess C."/>
            <person name="Bickham C."/>
            <person name="Chaboub L."/>
            <person name="Chen D."/>
            <person name="Coyle M."/>
            <person name="Deiros D.R."/>
            <person name="Dinh H."/>
            <person name="Forbes L."/>
            <person name="Fowler G."/>
            <person name="Francisco L."/>
            <person name="Fu Q."/>
            <person name="Gubbala S."/>
            <person name="Hale W."/>
            <person name="Han Y."/>
            <person name="Hemphill L."/>
            <person name="Highlander S.K."/>
            <person name="Hirani K."/>
            <person name="Hogues M."/>
            <person name="Jackson L."/>
            <person name="Jakkamsetti A."/>
            <person name="Javaid M."/>
            <person name="Jiang H."/>
            <person name="Korchina V."/>
            <person name="Kovar C."/>
            <person name="Lara F."/>
            <person name="Lee S."/>
            <person name="Mata R."/>
            <person name="Mathew T."/>
            <person name="Moen C."/>
            <person name="Morales K."/>
            <person name="Munidasa M."/>
            <person name="Nazareth L."/>
            <person name="Ngo R."/>
            <person name="Nguyen L."/>
            <person name="Okwuonu G."/>
            <person name="Ongeri F."/>
            <person name="Patil S."/>
            <person name="Petrosino J."/>
            <person name="Pham C."/>
            <person name="Pham P."/>
            <person name="Pu L.-L."/>
            <person name="Puazo M."/>
            <person name="Raj R."/>
            <person name="Reid J."/>
            <person name="Rouhana J."/>
            <person name="Saada N."/>
            <person name="Shang Y."/>
            <person name="Simmons D."/>
            <person name="Thornton R."/>
            <person name="Warren J."/>
            <person name="Weissenberger G."/>
            <person name="Zhang J."/>
            <person name="Zhang L."/>
            <person name="Zhou C."/>
            <person name="Zhu D."/>
            <person name="Muzny D."/>
            <person name="Worley K."/>
            <person name="Gibbs R."/>
        </authorList>
    </citation>
    <scope>NUCLEOTIDE SEQUENCE [LARGE SCALE GENOMIC DNA]</scope>
    <source>
        <strain evidence="2">ATCC 8290 / DSM 20176 / CCUG 30140 / JCM 1155 / KCTC 3500 / NBRC 15886 / NCIMB 8040 / NRRL B-1843 / 9</strain>
    </source>
</reference>
<dbReference type="Proteomes" id="UP000003752">
    <property type="component" value="Unassembled WGS sequence"/>
</dbReference>
<evidence type="ECO:0000313" key="1">
    <source>
        <dbReference type="EMBL" id="EEI25237.1"/>
    </source>
</evidence>
<gene>
    <name evidence="1" type="ORF">HMPREF0519_0605</name>
</gene>